<dbReference type="NCBIfam" id="TIGR02095">
    <property type="entry name" value="glgA"/>
    <property type="match status" value="1"/>
</dbReference>
<evidence type="ECO:0000313" key="12">
    <source>
        <dbReference type="Proteomes" id="UP000290191"/>
    </source>
</evidence>
<organism evidence="11 12">
    <name type="scientific">Halarcobacter anaerophilus</name>
    <dbReference type="NCBI Taxonomy" id="877500"/>
    <lineage>
        <taxon>Bacteria</taxon>
        <taxon>Pseudomonadati</taxon>
        <taxon>Campylobacterota</taxon>
        <taxon>Epsilonproteobacteria</taxon>
        <taxon>Campylobacterales</taxon>
        <taxon>Arcobacteraceae</taxon>
        <taxon>Halarcobacter</taxon>
    </lineage>
</organism>
<feature type="domain" description="Glycosyl transferase family 1" evidence="9">
    <location>
        <begin position="286"/>
        <end position="406"/>
    </location>
</feature>
<keyword evidence="7 8" id="KW-0320">Glycogen biosynthesis</keyword>
<dbReference type="PANTHER" id="PTHR45825">
    <property type="entry name" value="GRANULE-BOUND STARCH SYNTHASE 1, CHLOROPLASTIC/AMYLOPLASTIC"/>
    <property type="match status" value="1"/>
</dbReference>
<dbReference type="InterPro" id="IPR011835">
    <property type="entry name" value="GS/SS"/>
</dbReference>
<protein>
    <recommendedName>
        <fullName evidence="8">Glycogen synthase</fullName>
        <ecNumber evidence="8">2.4.1.21</ecNumber>
    </recommendedName>
    <alternativeName>
        <fullName evidence="8">Starch [bacterial glycogen] synthase</fullName>
    </alternativeName>
</protein>
<evidence type="ECO:0000256" key="5">
    <source>
        <dbReference type="ARBA" id="ARBA00022676"/>
    </source>
</evidence>
<comment type="catalytic activity">
    <reaction evidence="1 8">
        <text>[(1-&gt;4)-alpha-D-glucosyl](n) + ADP-alpha-D-glucose = [(1-&gt;4)-alpha-D-glucosyl](n+1) + ADP + H(+)</text>
        <dbReference type="Rhea" id="RHEA:18189"/>
        <dbReference type="Rhea" id="RHEA-COMP:9584"/>
        <dbReference type="Rhea" id="RHEA-COMP:9587"/>
        <dbReference type="ChEBI" id="CHEBI:15378"/>
        <dbReference type="ChEBI" id="CHEBI:15444"/>
        <dbReference type="ChEBI" id="CHEBI:57498"/>
        <dbReference type="ChEBI" id="CHEBI:456216"/>
        <dbReference type="EC" id="2.4.1.21"/>
    </reaction>
</comment>
<evidence type="ECO:0000256" key="8">
    <source>
        <dbReference type="HAMAP-Rule" id="MF_00484"/>
    </source>
</evidence>
<sequence>MNILFVSSEIFPYAKTGGLADVSYALPEALRQEGEKVYTIMPLYNDVDRDEHKIIYSGLTFEYWLAGVRHQFDVFYKENNKNELFVFNPILCNRWGLYHDQFGDYGDNALRFGLFCYSALEVMIRMKLKIDVVHVNDWQTSLIPLLMKTRYSLPQKTVLTIHNLAFQGIFPKKVMNELELDWEKCFKFNGLEYFDNVNFLKAGIFFSDHVTTVSKTYAQEIQTTKFGERLDDTLQINSYKLKGIVNGISTEIFDPKKDKYIEKNFSLETYKKKNENKSLLCKELNFKEEGRPLFIFIGRFTPQKGVDILLEAIDLFKTYEANFVILGSGEDLYNHAFGTLIGAYENIHIKIGYDEAFSRRLYASADFLLMPSIFEPCGLNQMISMKYGVLPIVSKTGGLKDTVIDFTDIDKIEECSLGLGITFDEYNVFWFNHALAKAFALYSNKSKFEKISKHNMGVDNSWKNSAKEYLNLYKS</sequence>
<comment type="similarity">
    <text evidence="4 8">Belongs to the glycosyltransferase 1 family. Bacterial/plant glycogen synthase subfamily.</text>
</comment>
<dbReference type="AlphaFoldDB" id="A0A4Q0XXJ8"/>
<keyword evidence="6 8" id="KW-0808">Transferase</keyword>
<dbReference type="Gene3D" id="3.40.50.2000">
    <property type="entry name" value="Glycogen Phosphorylase B"/>
    <property type="match status" value="2"/>
</dbReference>
<evidence type="ECO:0000259" key="10">
    <source>
        <dbReference type="Pfam" id="PF08323"/>
    </source>
</evidence>
<dbReference type="GO" id="GO:0005978">
    <property type="term" value="P:glycogen biosynthetic process"/>
    <property type="evidence" value="ECO:0007669"/>
    <property type="project" value="UniProtKB-UniRule"/>
</dbReference>
<keyword evidence="5 8" id="KW-0328">Glycosyltransferase</keyword>
<accession>A0A4Q0XXJ8</accession>
<evidence type="ECO:0000256" key="2">
    <source>
        <dbReference type="ARBA" id="ARBA00002764"/>
    </source>
</evidence>
<dbReference type="UniPathway" id="UPA00164"/>
<name>A0A4Q0XXJ8_9BACT</name>
<dbReference type="EMBL" id="PDKO01000009">
    <property type="protein sequence ID" value="RXJ62272.1"/>
    <property type="molecule type" value="Genomic_DNA"/>
</dbReference>
<dbReference type="GO" id="GO:0009011">
    <property type="term" value="F:alpha-1,4-glucan glucosyltransferase (ADP-glucose donor) activity"/>
    <property type="evidence" value="ECO:0007669"/>
    <property type="project" value="UniProtKB-UniRule"/>
</dbReference>
<proteinExistence type="inferred from homology"/>
<dbReference type="Pfam" id="PF00534">
    <property type="entry name" value="Glycos_transf_1"/>
    <property type="match status" value="1"/>
</dbReference>
<dbReference type="CDD" id="cd03791">
    <property type="entry name" value="GT5_Glycogen_synthase_DULL1-like"/>
    <property type="match status" value="1"/>
</dbReference>
<dbReference type="HAMAP" id="MF_00484">
    <property type="entry name" value="Glycogen_synth"/>
    <property type="match status" value="1"/>
</dbReference>
<evidence type="ECO:0000256" key="1">
    <source>
        <dbReference type="ARBA" id="ARBA00001478"/>
    </source>
</evidence>
<dbReference type="InterPro" id="IPR013534">
    <property type="entry name" value="Starch_synth_cat_dom"/>
</dbReference>
<keyword evidence="12" id="KW-1185">Reference proteome</keyword>
<comment type="pathway">
    <text evidence="3 8">Glycan biosynthesis; glycogen biosynthesis.</text>
</comment>
<dbReference type="OrthoDB" id="9808590at2"/>
<dbReference type="GO" id="GO:0004373">
    <property type="term" value="F:alpha-1,4-glucan glucosyltransferase (UDP-glucose donor) activity"/>
    <property type="evidence" value="ECO:0007669"/>
    <property type="project" value="InterPro"/>
</dbReference>
<evidence type="ECO:0000256" key="6">
    <source>
        <dbReference type="ARBA" id="ARBA00022679"/>
    </source>
</evidence>
<evidence type="ECO:0000259" key="9">
    <source>
        <dbReference type="Pfam" id="PF00534"/>
    </source>
</evidence>
<dbReference type="RefSeq" id="WP_129082499.1">
    <property type="nucleotide sequence ID" value="NZ_CP041070.1"/>
</dbReference>
<feature type="binding site" evidence="8">
    <location>
        <position position="15"/>
    </location>
    <ligand>
        <name>ADP-alpha-D-glucose</name>
        <dbReference type="ChEBI" id="CHEBI:57498"/>
    </ligand>
</feature>
<dbReference type="STRING" id="877500.GCA_000935065_03482"/>
<evidence type="ECO:0000256" key="3">
    <source>
        <dbReference type="ARBA" id="ARBA00004964"/>
    </source>
</evidence>
<comment type="caution">
    <text evidence="11">The sequence shown here is derived from an EMBL/GenBank/DDBJ whole genome shotgun (WGS) entry which is preliminary data.</text>
</comment>
<dbReference type="SUPFAM" id="SSF53756">
    <property type="entry name" value="UDP-Glycosyltransferase/glycogen phosphorylase"/>
    <property type="match status" value="1"/>
</dbReference>
<dbReference type="Proteomes" id="UP000290191">
    <property type="component" value="Unassembled WGS sequence"/>
</dbReference>
<dbReference type="InterPro" id="IPR001296">
    <property type="entry name" value="Glyco_trans_1"/>
</dbReference>
<evidence type="ECO:0000313" key="11">
    <source>
        <dbReference type="EMBL" id="RXJ62272.1"/>
    </source>
</evidence>
<comment type="function">
    <text evidence="2 8">Synthesizes alpha-1,4-glucan chains using ADP-glucose.</text>
</comment>
<evidence type="ECO:0000256" key="4">
    <source>
        <dbReference type="ARBA" id="ARBA00010281"/>
    </source>
</evidence>
<dbReference type="Pfam" id="PF08323">
    <property type="entry name" value="Glyco_transf_5"/>
    <property type="match status" value="1"/>
</dbReference>
<feature type="domain" description="Starch synthase catalytic" evidence="10">
    <location>
        <begin position="2"/>
        <end position="235"/>
    </location>
</feature>
<dbReference type="EC" id="2.4.1.21" evidence="8"/>
<reference evidence="11 12" key="1">
    <citation type="submission" date="2017-10" db="EMBL/GenBank/DDBJ databases">
        <title>Genomics of the genus Arcobacter.</title>
        <authorList>
            <person name="Perez-Cataluna A."/>
            <person name="Figueras M.J."/>
        </authorList>
    </citation>
    <scope>NUCLEOTIDE SEQUENCE [LARGE SCALE GENOMIC DNA]</scope>
    <source>
        <strain evidence="11 12">DSM 24636</strain>
    </source>
</reference>
<dbReference type="PANTHER" id="PTHR45825:SF11">
    <property type="entry name" value="ALPHA AMYLASE DOMAIN-CONTAINING PROTEIN"/>
    <property type="match status" value="1"/>
</dbReference>
<gene>
    <name evidence="8" type="primary">glgA</name>
    <name evidence="11" type="ORF">CRV06_10975</name>
</gene>
<evidence type="ECO:0000256" key="7">
    <source>
        <dbReference type="ARBA" id="ARBA00023056"/>
    </source>
</evidence>